<dbReference type="Proteomes" id="UP000294802">
    <property type="component" value="Unassembled WGS sequence"/>
</dbReference>
<accession>A0A4R6BS96</accession>
<dbReference type="AlphaFoldDB" id="A0A4R6BS96"/>
<comment type="caution">
    <text evidence="1">The sequence shown here is derived from an EMBL/GenBank/DDBJ whole genome shotgun (WGS) entry which is preliminary data.</text>
</comment>
<proteinExistence type="predicted"/>
<keyword evidence="2" id="KW-1185">Reference proteome</keyword>
<organism evidence="1 2">
    <name type="scientific">Macrococcus lamae</name>
    <dbReference type="NCBI Taxonomy" id="198484"/>
    <lineage>
        <taxon>Bacteria</taxon>
        <taxon>Bacillati</taxon>
        <taxon>Bacillota</taxon>
        <taxon>Bacilli</taxon>
        <taxon>Bacillales</taxon>
        <taxon>Staphylococcaceae</taxon>
        <taxon>Macrococcus</taxon>
    </lineage>
</organism>
<dbReference type="InterPro" id="IPR011200">
    <property type="entry name" value="UCP012608"/>
</dbReference>
<name>A0A4R6BS96_9STAP</name>
<dbReference type="OrthoDB" id="9789360at2"/>
<dbReference type="EMBL" id="SCWB01000021">
    <property type="protein sequence ID" value="TDM05275.1"/>
    <property type="molecule type" value="Genomic_DNA"/>
</dbReference>
<sequence>MTVKCPGAIKMSLKYRNLMLSYSSAVQERSPLYSHIAKRMADDKELKVILTPLLITSQSLPLFMSSVLCTLYSHDSELRDYYANFSEEVKTFDDHGYEVFKSFIIEHIDSIVFMTNNGDLKKNIVERSAVLVPIFNRIVKEAGCDRFNVIEIGSKAGLLLNYDWYKYTFNKSVTVGEVDDINIKVKLKGYNHSLLKPLEHPHMKYGISESVIHLENDDDFHWMLSLLYPEEIKRRKNLLKARNIYLEHPVNLLEGDELMLLEQVLDDLPSDEPIIIFHVHHIKNWSDEKKASFLSLISRKASEKEIYHVHHQLFGTDIFLDFYNEGYLKREKLANFDLDKLKIEWLHNQPIKI</sequence>
<dbReference type="Pfam" id="PF10094">
    <property type="entry name" value="DUF2332"/>
    <property type="match status" value="1"/>
</dbReference>
<protein>
    <submittedName>
        <fullName evidence="1">DUF2332 family protein</fullName>
    </submittedName>
</protein>
<gene>
    <name evidence="1" type="ORF">ERX29_10215</name>
</gene>
<evidence type="ECO:0000313" key="1">
    <source>
        <dbReference type="EMBL" id="TDM05275.1"/>
    </source>
</evidence>
<reference evidence="1 2" key="1">
    <citation type="submission" date="2019-01" db="EMBL/GenBank/DDBJ databases">
        <title>Draft genome sequences of the type strains of six Macrococcus species.</title>
        <authorList>
            <person name="Mazhar S."/>
            <person name="Altermann E."/>
            <person name="Hill C."/>
            <person name="Mcauliffe O."/>
        </authorList>
    </citation>
    <scope>NUCLEOTIDE SEQUENCE [LARGE SCALE GENOMIC DNA]</scope>
    <source>
        <strain evidence="1 2">CCM4815</strain>
    </source>
</reference>
<evidence type="ECO:0000313" key="2">
    <source>
        <dbReference type="Proteomes" id="UP000294802"/>
    </source>
</evidence>